<sequence>MNILRLTSSALKEHVRNFKHVRGFLPALKHISFCYGLQESSVEITIYLYSNTSSRFDFPRISGQKKKDIVTYVLPDWDINMFDRLKR</sequence>
<evidence type="ECO:0000313" key="1">
    <source>
        <dbReference type="EMBL" id="GMT12829.1"/>
    </source>
</evidence>
<organism evidence="1 2">
    <name type="scientific">Pristionchus fissidentatus</name>
    <dbReference type="NCBI Taxonomy" id="1538716"/>
    <lineage>
        <taxon>Eukaryota</taxon>
        <taxon>Metazoa</taxon>
        <taxon>Ecdysozoa</taxon>
        <taxon>Nematoda</taxon>
        <taxon>Chromadorea</taxon>
        <taxon>Rhabditida</taxon>
        <taxon>Rhabditina</taxon>
        <taxon>Diplogasteromorpha</taxon>
        <taxon>Diplogasteroidea</taxon>
        <taxon>Neodiplogasteridae</taxon>
        <taxon>Pristionchus</taxon>
    </lineage>
</organism>
<dbReference type="EMBL" id="BTSY01000002">
    <property type="protein sequence ID" value="GMT12829.1"/>
    <property type="molecule type" value="Genomic_DNA"/>
</dbReference>
<evidence type="ECO:0000313" key="2">
    <source>
        <dbReference type="Proteomes" id="UP001432322"/>
    </source>
</evidence>
<protein>
    <submittedName>
        <fullName evidence="1">Uncharacterized protein</fullName>
    </submittedName>
</protein>
<feature type="non-terminal residue" evidence="1">
    <location>
        <position position="87"/>
    </location>
</feature>
<dbReference type="Proteomes" id="UP001432322">
    <property type="component" value="Unassembled WGS sequence"/>
</dbReference>
<keyword evidence="2" id="KW-1185">Reference proteome</keyword>
<dbReference type="AlphaFoldDB" id="A0AAV5V0C3"/>
<gene>
    <name evidence="1" type="ORF">PFISCL1PPCAC_4126</name>
</gene>
<comment type="caution">
    <text evidence="1">The sequence shown here is derived from an EMBL/GenBank/DDBJ whole genome shotgun (WGS) entry which is preliminary data.</text>
</comment>
<accession>A0AAV5V0C3</accession>
<name>A0AAV5V0C3_9BILA</name>
<proteinExistence type="predicted"/>
<reference evidence="1" key="1">
    <citation type="submission" date="2023-10" db="EMBL/GenBank/DDBJ databases">
        <title>Genome assembly of Pristionchus species.</title>
        <authorList>
            <person name="Yoshida K."/>
            <person name="Sommer R.J."/>
        </authorList>
    </citation>
    <scope>NUCLEOTIDE SEQUENCE</scope>
    <source>
        <strain evidence="1">RS5133</strain>
    </source>
</reference>